<gene>
    <name evidence="2" type="ORF">EXM22_14635</name>
</gene>
<keyword evidence="2" id="KW-0067">ATP-binding</keyword>
<proteinExistence type="predicted"/>
<evidence type="ECO:0000259" key="1">
    <source>
        <dbReference type="Pfam" id="PF01695"/>
    </source>
</evidence>
<dbReference type="AlphaFoldDB" id="A0A5C1QNP8"/>
<reference evidence="2 3" key="1">
    <citation type="submission" date="2019-02" db="EMBL/GenBank/DDBJ databases">
        <title>Complete Genome Sequence and Methylome Analysis of free living Spirochaetas.</title>
        <authorList>
            <person name="Fomenkov A."/>
            <person name="Dubinina G."/>
            <person name="Leshcheva N."/>
            <person name="Mikheeva N."/>
            <person name="Grabovich M."/>
            <person name="Vincze T."/>
            <person name="Roberts R.J."/>
        </authorList>
    </citation>
    <scope>NUCLEOTIDE SEQUENCE [LARGE SCALE GENOMIC DNA]</scope>
    <source>
        <strain evidence="2 3">K2</strain>
    </source>
</reference>
<sequence>MSHFKYCTRVMDSLNLKGMVSALDDLSEKENLSHLKFLEELLSSEIDYRTDRRLKRNMAGTHFPVFKELETFDFSRLEGITELQVKNLMDFRWIDKHENLLFFGPPGLGKTHMSIEFGLKAIQAGYKVCFERITTLIKLLKTMEVQRSSTFRINRIMKADVLIIDEIGYTPIDRKEANCIC</sequence>
<feature type="domain" description="IstB-like ATP-binding" evidence="1">
    <location>
        <begin position="12"/>
        <end position="179"/>
    </location>
</feature>
<dbReference type="InterPro" id="IPR002611">
    <property type="entry name" value="IstB_ATP-bd"/>
</dbReference>
<dbReference type="SUPFAM" id="SSF52540">
    <property type="entry name" value="P-loop containing nucleoside triphosphate hydrolases"/>
    <property type="match status" value="1"/>
</dbReference>
<evidence type="ECO:0000313" key="2">
    <source>
        <dbReference type="EMBL" id="QEN09157.1"/>
    </source>
</evidence>
<dbReference type="CDD" id="cd00009">
    <property type="entry name" value="AAA"/>
    <property type="match status" value="1"/>
</dbReference>
<dbReference type="PANTHER" id="PTHR30050">
    <property type="entry name" value="CHROMOSOMAL REPLICATION INITIATOR PROTEIN DNAA"/>
    <property type="match status" value="1"/>
</dbReference>
<keyword evidence="3" id="KW-1185">Reference proteome</keyword>
<name>A0A5C1QNP8_9SPIO</name>
<organism evidence="2 3">
    <name type="scientific">Oceanispirochaeta crateris</name>
    <dbReference type="NCBI Taxonomy" id="2518645"/>
    <lineage>
        <taxon>Bacteria</taxon>
        <taxon>Pseudomonadati</taxon>
        <taxon>Spirochaetota</taxon>
        <taxon>Spirochaetia</taxon>
        <taxon>Spirochaetales</taxon>
        <taxon>Spirochaetaceae</taxon>
        <taxon>Oceanispirochaeta</taxon>
    </lineage>
</organism>
<dbReference type="KEGG" id="ock:EXM22_14635"/>
<dbReference type="Proteomes" id="UP000324209">
    <property type="component" value="Chromosome"/>
</dbReference>
<dbReference type="PANTHER" id="PTHR30050:SF4">
    <property type="entry name" value="ATP-BINDING PROTEIN RV3427C IN INSERTION SEQUENCE-RELATED"/>
    <property type="match status" value="1"/>
</dbReference>
<dbReference type="EMBL" id="CP036150">
    <property type="protein sequence ID" value="QEN09157.1"/>
    <property type="molecule type" value="Genomic_DNA"/>
</dbReference>
<evidence type="ECO:0000313" key="3">
    <source>
        <dbReference type="Proteomes" id="UP000324209"/>
    </source>
</evidence>
<protein>
    <submittedName>
        <fullName evidence="2">ATP-binding protein</fullName>
    </submittedName>
</protein>
<dbReference type="Gene3D" id="3.40.50.300">
    <property type="entry name" value="P-loop containing nucleotide triphosphate hydrolases"/>
    <property type="match status" value="1"/>
</dbReference>
<accession>A0A5C1QNP8</accession>
<dbReference type="InterPro" id="IPR027417">
    <property type="entry name" value="P-loop_NTPase"/>
</dbReference>
<keyword evidence="2" id="KW-0547">Nucleotide-binding</keyword>
<dbReference type="OrthoDB" id="9776217at2"/>
<dbReference type="GO" id="GO:0006260">
    <property type="term" value="P:DNA replication"/>
    <property type="evidence" value="ECO:0007669"/>
    <property type="project" value="TreeGrafter"/>
</dbReference>
<dbReference type="Pfam" id="PF01695">
    <property type="entry name" value="IstB_IS21"/>
    <property type="match status" value="1"/>
</dbReference>
<dbReference type="GO" id="GO:0005524">
    <property type="term" value="F:ATP binding"/>
    <property type="evidence" value="ECO:0007669"/>
    <property type="project" value="UniProtKB-KW"/>
</dbReference>
<dbReference type="RefSeq" id="WP_149487233.1">
    <property type="nucleotide sequence ID" value="NZ_CP036150.1"/>
</dbReference>